<dbReference type="OrthoDB" id="2501127at2759"/>
<feature type="transmembrane region" description="Helical" evidence="1">
    <location>
        <begin position="29"/>
        <end position="50"/>
    </location>
</feature>
<keyword evidence="1" id="KW-0472">Membrane</keyword>
<evidence type="ECO:0000256" key="1">
    <source>
        <dbReference type="SAM" id="Phobius"/>
    </source>
</evidence>
<keyword evidence="1" id="KW-1133">Transmembrane helix</keyword>
<evidence type="ECO:0008006" key="4">
    <source>
        <dbReference type="Google" id="ProtNLM"/>
    </source>
</evidence>
<reference evidence="2 3" key="1">
    <citation type="journal article" date="2019" name="New Phytol.">
        <title>Comparative genomics reveals unique wood-decay strategies and fruiting body development in the Schizophyllaceae.</title>
        <authorList>
            <person name="Almasi E."/>
            <person name="Sahu N."/>
            <person name="Krizsan K."/>
            <person name="Balint B."/>
            <person name="Kovacs G.M."/>
            <person name="Kiss B."/>
            <person name="Cseklye J."/>
            <person name="Drula E."/>
            <person name="Henrissat B."/>
            <person name="Nagy I."/>
            <person name="Chovatia M."/>
            <person name="Adam C."/>
            <person name="LaButti K."/>
            <person name="Lipzen A."/>
            <person name="Riley R."/>
            <person name="Grigoriev I.V."/>
            <person name="Nagy L.G."/>
        </authorList>
    </citation>
    <scope>NUCLEOTIDE SEQUENCE [LARGE SCALE GENOMIC DNA]</scope>
    <source>
        <strain evidence="2 3">NL-1724</strain>
    </source>
</reference>
<dbReference type="EMBL" id="VDMD01000001">
    <property type="protein sequence ID" value="TRM69363.1"/>
    <property type="molecule type" value="Genomic_DNA"/>
</dbReference>
<protein>
    <recommendedName>
        <fullName evidence="4">MARVEL domain-containing protein</fullName>
    </recommendedName>
</protein>
<feature type="transmembrane region" description="Helical" evidence="1">
    <location>
        <begin position="101"/>
        <end position="122"/>
    </location>
</feature>
<sequence>MAYPDTTTNNVGYSGATASYDHSPLRKGLYTLLLLLSLTLFGLTVTRIVLTESIYPRGYYDRVIAELLATTILTVPWTLYALNSLRRRVDRGFGRSFSHELITLAILWILWLVGAAVATAHWTDLYSCWYLSSCRILTAITAIAWSGFGVITALLIASAVLGRMKGGFGRPMHAQYSTHGAPYEGARTTNTAKHAEAGEPHVRAQV</sequence>
<name>A0A550CX68_9AGAR</name>
<keyword evidence="1" id="KW-0812">Transmembrane</keyword>
<gene>
    <name evidence="2" type="ORF">BD626DRAFT_473800</name>
</gene>
<accession>A0A550CX68</accession>
<feature type="transmembrane region" description="Helical" evidence="1">
    <location>
        <begin position="62"/>
        <end position="80"/>
    </location>
</feature>
<comment type="caution">
    <text evidence="2">The sequence shown here is derived from an EMBL/GenBank/DDBJ whole genome shotgun (WGS) entry which is preliminary data.</text>
</comment>
<dbReference type="STRING" id="97359.A0A550CX68"/>
<evidence type="ECO:0000313" key="3">
    <source>
        <dbReference type="Proteomes" id="UP000320762"/>
    </source>
</evidence>
<keyword evidence="3" id="KW-1185">Reference proteome</keyword>
<organism evidence="2 3">
    <name type="scientific">Schizophyllum amplum</name>
    <dbReference type="NCBI Taxonomy" id="97359"/>
    <lineage>
        <taxon>Eukaryota</taxon>
        <taxon>Fungi</taxon>
        <taxon>Dikarya</taxon>
        <taxon>Basidiomycota</taxon>
        <taxon>Agaricomycotina</taxon>
        <taxon>Agaricomycetes</taxon>
        <taxon>Agaricomycetidae</taxon>
        <taxon>Agaricales</taxon>
        <taxon>Schizophyllaceae</taxon>
        <taxon>Schizophyllum</taxon>
    </lineage>
</organism>
<dbReference type="AlphaFoldDB" id="A0A550CX68"/>
<evidence type="ECO:0000313" key="2">
    <source>
        <dbReference type="EMBL" id="TRM69363.1"/>
    </source>
</evidence>
<feature type="transmembrane region" description="Helical" evidence="1">
    <location>
        <begin position="142"/>
        <end position="162"/>
    </location>
</feature>
<proteinExistence type="predicted"/>
<dbReference type="Proteomes" id="UP000320762">
    <property type="component" value="Unassembled WGS sequence"/>
</dbReference>